<sequence>MIGNGSLTILVTGAGGPAGISTILLLKDYYRVVSTDISSYSEGFAFSHKYYIVSPANEEESFINDLKDIVEREGIDLIIPTVDEEIEVLSGKTDLFKAKLIIHPKCSLE</sequence>
<dbReference type="InterPro" id="IPR036291">
    <property type="entry name" value="NAD(P)-bd_dom_sf"/>
</dbReference>
<dbReference type="Gene3D" id="3.40.50.20">
    <property type="match status" value="1"/>
</dbReference>
<evidence type="ECO:0000313" key="2">
    <source>
        <dbReference type="EMBL" id="HGM58760.1"/>
    </source>
</evidence>
<protein>
    <recommendedName>
        <fullName evidence="1">PylC N-terminal domain-containing protein</fullName>
    </recommendedName>
</protein>
<accession>A0A7C4D792</accession>
<dbReference type="EMBL" id="DTBJ01000030">
    <property type="protein sequence ID" value="HGM58760.1"/>
    <property type="molecule type" value="Genomic_DNA"/>
</dbReference>
<comment type="caution">
    <text evidence="2">The sequence shown here is derived from an EMBL/GenBank/DDBJ whole genome shotgun (WGS) entry which is preliminary data.</text>
</comment>
<proteinExistence type="predicted"/>
<feature type="domain" description="PylC N-terminal" evidence="1">
    <location>
        <begin position="28"/>
        <end position="99"/>
    </location>
</feature>
<dbReference type="Pfam" id="PF21360">
    <property type="entry name" value="PylC-like_N"/>
    <property type="match status" value="1"/>
</dbReference>
<evidence type="ECO:0000313" key="3">
    <source>
        <dbReference type="EMBL" id="HGQ59741.1"/>
    </source>
</evidence>
<dbReference type="SUPFAM" id="SSF51735">
    <property type="entry name" value="NAD(P)-binding Rossmann-fold domains"/>
    <property type="match status" value="1"/>
</dbReference>
<evidence type="ECO:0000259" key="1">
    <source>
        <dbReference type="Pfam" id="PF21360"/>
    </source>
</evidence>
<dbReference type="EMBL" id="DTBE01000087">
    <property type="protein sequence ID" value="HGQ59741.1"/>
    <property type="molecule type" value="Genomic_DNA"/>
</dbReference>
<organism evidence="2">
    <name type="scientific">Staphylothermus marinus</name>
    <dbReference type="NCBI Taxonomy" id="2280"/>
    <lineage>
        <taxon>Archaea</taxon>
        <taxon>Thermoproteota</taxon>
        <taxon>Thermoprotei</taxon>
        <taxon>Desulfurococcales</taxon>
        <taxon>Desulfurococcaceae</taxon>
        <taxon>Staphylothermus</taxon>
    </lineage>
</organism>
<gene>
    <name evidence="3" type="ORF">ENU09_03390</name>
    <name evidence="2" type="ORF">ENU14_04155</name>
</gene>
<dbReference type="AlphaFoldDB" id="A0A7C4D792"/>
<reference evidence="2" key="1">
    <citation type="journal article" date="2020" name="mSystems">
        <title>Genome- and Community-Level Interaction Insights into Carbon Utilization and Element Cycling Functions of Hydrothermarchaeota in Hydrothermal Sediment.</title>
        <authorList>
            <person name="Zhou Z."/>
            <person name="Liu Y."/>
            <person name="Xu W."/>
            <person name="Pan J."/>
            <person name="Luo Z.H."/>
            <person name="Li M."/>
        </authorList>
    </citation>
    <scope>NUCLEOTIDE SEQUENCE [LARGE SCALE GENOMIC DNA]</scope>
    <source>
        <strain evidence="3">SpSt-638</strain>
        <strain evidence="2">SpSt-642</strain>
    </source>
</reference>
<dbReference type="InterPro" id="IPR048764">
    <property type="entry name" value="PylC_N"/>
</dbReference>
<name>A0A7C4D792_STAMA</name>